<dbReference type="OrthoDB" id="2142040at2759"/>
<dbReference type="EMBL" id="NEVH01007828">
    <property type="protein sequence ID" value="PNF35080.1"/>
    <property type="molecule type" value="Genomic_DNA"/>
</dbReference>
<gene>
    <name evidence="2" type="ORF">B7P43_G09473</name>
</gene>
<protein>
    <recommendedName>
        <fullName evidence="1">Farnesoic acid O-methyl transferase domain-containing protein</fullName>
    </recommendedName>
</protein>
<evidence type="ECO:0000313" key="3">
    <source>
        <dbReference type="Proteomes" id="UP000235965"/>
    </source>
</evidence>
<dbReference type="AlphaFoldDB" id="A0A2J7R2M1"/>
<evidence type="ECO:0000259" key="1">
    <source>
        <dbReference type="Pfam" id="PF12248"/>
    </source>
</evidence>
<name>A0A2J7R2M1_9NEOP</name>
<dbReference type="PANTHER" id="PTHR36695">
    <property type="entry name" value="AGAP008648-PA"/>
    <property type="match status" value="1"/>
</dbReference>
<dbReference type="STRING" id="105785.A0A2J7R2M1"/>
<dbReference type="FunCoup" id="A0A2J7R2M1">
    <property type="interactions" value="137"/>
</dbReference>
<dbReference type="SMART" id="SM00696">
    <property type="entry name" value="DM9"/>
    <property type="match status" value="2"/>
</dbReference>
<dbReference type="PANTHER" id="PTHR36695:SF12">
    <property type="entry name" value="AGAP008648-PA"/>
    <property type="match status" value="1"/>
</dbReference>
<evidence type="ECO:0000313" key="2">
    <source>
        <dbReference type="EMBL" id="PNF35080.1"/>
    </source>
</evidence>
<dbReference type="Proteomes" id="UP000235965">
    <property type="component" value="Unassembled WGS sequence"/>
</dbReference>
<dbReference type="Pfam" id="PF11901">
    <property type="entry name" value="DM9"/>
    <property type="match status" value="1"/>
</dbReference>
<keyword evidence="3" id="KW-1185">Reference proteome</keyword>
<dbReference type="InterPro" id="IPR022041">
    <property type="entry name" value="Methyltransf_FA"/>
</dbReference>
<reference evidence="2 3" key="1">
    <citation type="submission" date="2017-12" db="EMBL/GenBank/DDBJ databases">
        <title>Hemimetabolous genomes reveal molecular basis of termite eusociality.</title>
        <authorList>
            <person name="Harrison M.C."/>
            <person name="Jongepier E."/>
            <person name="Robertson H.M."/>
            <person name="Arning N."/>
            <person name="Bitard-Feildel T."/>
            <person name="Chao H."/>
            <person name="Childers C.P."/>
            <person name="Dinh H."/>
            <person name="Doddapaneni H."/>
            <person name="Dugan S."/>
            <person name="Gowin J."/>
            <person name="Greiner C."/>
            <person name="Han Y."/>
            <person name="Hu H."/>
            <person name="Hughes D.S.T."/>
            <person name="Huylmans A.-K."/>
            <person name="Kemena C."/>
            <person name="Kremer L.P.M."/>
            <person name="Lee S.L."/>
            <person name="Lopez-Ezquerra A."/>
            <person name="Mallet L."/>
            <person name="Monroy-Kuhn J.M."/>
            <person name="Moser A."/>
            <person name="Murali S.C."/>
            <person name="Muzny D.M."/>
            <person name="Otani S."/>
            <person name="Piulachs M.-D."/>
            <person name="Poelchau M."/>
            <person name="Qu J."/>
            <person name="Schaub F."/>
            <person name="Wada-Katsumata A."/>
            <person name="Worley K.C."/>
            <person name="Xie Q."/>
            <person name="Ylla G."/>
            <person name="Poulsen M."/>
            <person name="Gibbs R.A."/>
            <person name="Schal C."/>
            <person name="Richards S."/>
            <person name="Belles X."/>
            <person name="Korb J."/>
            <person name="Bornberg-Bauer E."/>
        </authorList>
    </citation>
    <scope>NUCLEOTIDE SEQUENCE [LARGE SCALE GENOMIC DNA]</scope>
    <source>
        <tissue evidence="2">Whole body</tissue>
    </source>
</reference>
<feature type="domain" description="Farnesoic acid O-methyl transferase" evidence="1">
    <location>
        <begin position="147"/>
        <end position="272"/>
    </location>
</feature>
<accession>A0A2J7R2M1</accession>
<comment type="caution">
    <text evidence="2">The sequence shown here is derived from an EMBL/GenBank/DDBJ whole genome shotgun (WGS) entry which is preliminary data.</text>
</comment>
<sequence>MAQEFTTEDKLEYQFNPVTAGSLHFKVRAPNDAHVALTTGSTEGNPMYEIFIGGWGNTKTAIRRNREKPDKAVAETPDILSDAEYRGFWIRWAGGSVAVGKEGQVAPFVAWDDPEPFGIGYYGICTGWGASGSWIIEGGADVTTMDNLQYSYRPVPVGGLHIEVRAPSNAHIALTSANHETEPMYEVLLGGWENTASVIRYNRQKPDKVRVDTPGLLTNSDFSRFFIEWHNGHLKVKKNGTLLIEWQDPSPFGISHFGVRTAWGAQGHWRVKTLDPSAVPASQPGWNLPPTAPSGGTACWVDAQRGEVPPNAVPGGFDNEQLYVGRASHEGALIPGKIVPSHGVCYVAWGGQEHGKEEYQVLTGCEAAWVPAAGGKLPDGALPSGETEDGEPLFVGRASHEGTLTVGKVQPSHSVCYIPYGGQELAYPEYEVLVAK</sequence>
<dbReference type="Pfam" id="PF12248">
    <property type="entry name" value="Methyltransf_FA"/>
    <property type="match status" value="2"/>
</dbReference>
<organism evidence="2 3">
    <name type="scientific">Cryptotermes secundus</name>
    <dbReference type="NCBI Taxonomy" id="105785"/>
    <lineage>
        <taxon>Eukaryota</taxon>
        <taxon>Metazoa</taxon>
        <taxon>Ecdysozoa</taxon>
        <taxon>Arthropoda</taxon>
        <taxon>Hexapoda</taxon>
        <taxon>Insecta</taxon>
        <taxon>Pterygota</taxon>
        <taxon>Neoptera</taxon>
        <taxon>Polyneoptera</taxon>
        <taxon>Dictyoptera</taxon>
        <taxon>Blattodea</taxon>
        <taxon>Blattoidea</taxon>
        <taxon>Termitoidae</taxon>
        <taxon>Kalotermitidae</taxon>
        <taxon>Cryptotermitinae</taxon>
        <taxon>Cryptotermes</taxon>
    </lineage>
</organism>
<proteinExistence type="predicted"/>
<dbReference type="InterPro" id="IPR006616">
    <property type="entry name" value="DM9_repeat"/>
</dbReference>
<dbReference type="InParanoid" id="A0A2J7R2M1"/>
<feature type="domain" description="Farnesoic acid O-methyl transferase" evidence="1">
    <location>
        <begin position="10"/>
        <end position="137"/>
    </location>
</feature>